<dbReference type="SUPFAM" id="SSF51182">
    <property type="entry name" value="RmlC-like cupins"/>
    <property type="match status" value="1"/>
</dbReference>
<gene>
    <name evidence="3" type="ORF">CR152_32235</name>
</gene>
<dbReference type="RefSeq" id="WP_099883076.1">
    <property type="nucleotide sequence ID" value="NZ_CP024609.1"/>
</dbReference>
<evidence type="ECO:0000313" key="3">
    <source>
        <dbReference type="EMBL" id="ATQ79246.1"/>
    </source>
</evidence>
<dbReference type="GO" id="GO:0006355">
    <property type="term" value="P:regulation of DNA-templated transcription"/>
    <property type="evidence" value="ECO:0007669"/>
    <property type="project" value="InterPro"/>
</dbReference>
<keyword evidence="3" id="KW-0614">Plasmid</keyword>
<evidence type="ECO:0000259" key="2">
    <source>
        <dbReference type="Pfam" id="PF02311"/>
    </source>
</evidence>
<protein>
    <recommendedName>
        <fullName evidence="2">AraC-type arabinose-binding/dimerisation domain-containing protein</fullName>
    </recommendedName>
</protein>
<evidence type="ECO:0000313" key="4">
    <source>
        <dbReference type="Proteomes" id="UP000229897"/>
    </source>
</evidence>
<dbReference type="AlphaFoldDB" id="A0A2D2DW90"/>
<evidence type="ECO:0000256" key="1">
    <source>
        <dbReference type="ARBA" id="ARBA00023125"/>
    </source>
</evidence>
<feature type="domain" description="AraC-type arabinose-binding/dimerisation" evidence="2">
    <location>
        <begin position="18"/>
        <end position="84"/>
    </location>
</feature>
<dbReference type="InterPro" id="IPR003313">
    <property type="entry name" value="AraC-bd"/>
</dbReference>
<keyword evidence="4" id="KW-1185">Reference proteome</keyword>
<dbReference type="Gene3D" id="2.60.120.10">
    <property type="entry name" value="Jelly Rolls"/>
    <property type="match status" value="1"/>
</dbReference>
<dbReference type="KEGG" id="mass:CR152_32235"/>
<organism evidence="3 4">
    <name type="scientific">Massilia violaceinigra</name>
    <dbReference type="NCBI Taxonomy" id="2045208"/>
    <lineage>
        <taxon>Bacteria</taxon>
        <taxon>Pseudomonadati</taxon>
        <taxon>Pseudomonadota</taxon>
        <taxon>Betaproteobacteria</taxon>
        <taxon>Burkholderiales</taxon>
        <taxon>Oxalobacteraceae</taxon>
        <taxon>Telluria group</taxon>
        <taxon>Massilia</taxon>
    </lineage>
</organism>
<geneLocation type="plasmid" evidence="3 4">
    <name>unnamed</name>
</geneLocation>
<keyword evidence="1" id="KW-0238">DNA-binding</keyword>
<dbReference type="GO" id="GO:0003677">
    <property type="term" value="F:DNA binding"/>
    <property type="evidence" value="ECO:0007669"/>
    <property type="project" value="UniProtKB-KW"/>
</dbReference>
<name>A0A2D2DW90_9BURK</name>
<dbReference type="InterPro" id="IPR014710">
    <property type="entry name" value="RmlC-like_jellyroll"/>
</dbReference>
<dbReference type="Proteomes" id="UP000229897">
    <property type="component" value="Plasmid unnamed"/>
</dbReference>
<dbReference type="InterPro" id="IPR011051">
    <property type="entry name" value="RmlC_Cupin_sf"/>
</dbReference>
<dbReference type="Pfam" id="PF02311">
    <property type="entry name" value="AraC_binding"/>
    <property type="match status" value="1"/>
</dbReference>
<dbReference type="OrthoDB" id="9113794at2"/>
<dbReference type="EMBL" id="CP024609">
    <property type="protein sequence ID" value="ATQ79246.1"/>
    <property type="molecule type" value="Genomic_DNA"/>
</dbReference>
<sequence>MIDLKIKHHFSGREYAKEMTLPARHYAETHSHNFDHLSILARGTVTVTIDGVEEMHVGPTCITIRAGQVHHIEALTDSVWFCVHAHEGTDPDKVDSVLIKEA</sequence>
<reference evidence="3" key="1">
    <citation type="submission" date="2017-10" db="EMBL/GenBank/DDBJ databases">
        <title>Massilia psychrophilum sp. nov., a novel purple-pigmented bacterium isolated from Tianshan glacier, Xinjiang Municipality, China.</title>
        <authorList>
            <person name="Wang H."/>
        </authorList>
    </citation>
    <scope>NUCLEOTIDE SEQUENCE [LARGE SCALE GENOMIC DNA]</scope>
    <source>
        <strain evidence="3">B2</strain>
        <plasmid evidence="3">unnamed</plasmid>
    </source>
</reference>
<accession>A0A2D2DW90</accession>
<proteinExistence type="predicted"/>